<dbReference type="VEuPathDB" id="ToxoDB:CSUI_004682"/>
<evidence type="ECO:0000256" key="5">
    <source>
        <dbReference type="ARBA" id="ARBA00007434"/>
    </source>
</evidence>
<dbReference type="GO" id="GO:0036503">
    <property type="term" value="P:ERAD pathway"/>
    <property type="evidence" value="ECO:0007669"/>
    <property type="project" value="InterPro"/>
</dbReference>
<comment type="catalytic activity">
    <reaction evidence="1">
        <text>S-ubiquitinyl-[E2 ubiquitin-conjugating enzyme]-L-cysteine + [acceptor protein]-L-lysine = [E2 ubiquitin-conjugating enzyme]-L-cysteine + N(6)-ubiquitinyl-[acceptor protein]-L-lysine.</text>
        <dbReference type="EC" id="2.3.2.27"/>
    </reaction>
</comment>
<evidence type="ECO:0000256" key="4">
    <source>
        <dbReference type="ARBA" id="ARBA00004906"/>
    </source>
</evidence>
<feature type="compositionally biased region" description="Acidic residues" evidence="11">
    <location>
        <begin position="918"/>
        <end position="928"/>
    </location>
</feature>
<dbReference type="EMBL" id="MIGC01002220">
    <property type="protein sequence ID" value="PHJ21474.1"/>
    <property type="molecule type" value="Genomic_DNA"/>
</dbReference>
<feature type="compositionally biased region" description="Gly residues" evidence="11">
    <location>
        <begin position="878"/>
        <end position="901"/>
    </location>
</feature>
<dbReference type="PANTHER" id="PTHR13931">
    <property type="entry name" value="UBIQUITINATION FACTOR E4"/>
    <property type="match status" value="1"/>
</dbReference>
<dbReference type="Pfam" id="PF04564">
    <property type="entry name" value="U-box"/>
    <property type="match status" value="1"/>
</dbReference>
<keyword evidence="8" id="KW-0808">Transferase</keyword>
<feature type="compositionally biased region" description="Low complexity" evidence="11">
    <location>
        <begin position="637"/>
        <end position="657"/>
    </location>
</feature>
<feature type="compositionally biased region" description="Basic and acidic residues" evidence="11">
    <location>
        <begin position="902"/>
        <end position="917"/>
    </location>
</feature>
<dbReference type="InterPro" id="IPR045132">
    <property type="entry name" value="UBE4"/>
</dbReference>
<keyword evidence="10" id="KW-0539">Nucleus</keyword>
<keyword evidence="7" id="KW-0963">Cytoplasm</keyword>
<evidence type="ECO:0000256" key="1">
    <source>
        <dbReference type="ARBA" id="ARBA00000900"/>
    </source>
</evidence>
<dbReference type="UniPathway" id="UPA00143"/>
<dbReference type="OrthoDB" id="20295at2759"/>
<dbReference type="InterPro" id="IPR013083">
    <property type="entry name" value="Znf_RING/FYVE/PHD"/>
</dbReference>
<feature type="domain" description="U-box" evidence="12">
    <location>
        <begin position="1123"/>
        <end position="1197"/>
    </location>
</feature>
<feature type="compositionally biased region" description="Polar residues" evidence="11">
    <location>
        <begin position="623"/>
        <end position="636"/>
    </location>
</feature>
<dbReference type="Pfam" id="PF10408">
    <property type="entry name" value="Ufd2P_core"/>
    <property type="match status" value="2"/>
</dbReference>
<feature type="region of interest" description="Disordered" evidence="11">
    <location>
        <begin position="1"/>
        <end position="26"/>
    </location>
</feature>
<dbReference type="GO" id="GO:0005737">
    <property type="term" value="C:cytoplasm"/>
    <property type="evidence" value="ECO:0007669"/>
    <property type="project" value="UniProtKB-SubCell"/>
</dbReference>
<organism evidence="13 14">
    <name type="scientific">Cystoisospora suis</name>
    <dbReference type="NCBI Taxonomy" id="483139"/>
    <lineage>
        <taxon>Eukaryota</taxon>
        <taxon>Sar</taxon>
        <taxon>Alveolata</taxon>
        <taxon>Apicomplexa</taxon>
        <taxon>Conoidasida</taxon>
        <taxon>Coccidia</taxon>
        <taxon>Eucoccidiorida</taxon>
        <taxon>Eimeriorina</taxon>
        <taxon>Sarcocystidae</taxon>
        <taxon>Cystoisospora</taxon>
    </lineage>
</organism>
<gene>
    <name evidence="13" type="ORF">CSUI_004682</name>
</gene>
<evidence type="ECO:0000256" key="9">
    <source>
        <dbReference type="ARBA" id="ARBA00022786"/>
    </source>
</evidence>
<evidence type="ECO:0000313" key="13">
    <source>
        <dbReference type="EMBL" id="PHJ21474.1"/>
    </source>
</evidence>
<accession>A0A2C6L0A5</accession>
<reference evidence="13 14" key="1">
    <citation type="journal article" date="2017" name="Int. J. Parasitol.">
        <title>The genome of the protozoan parasite Cystoisospora suis and a reverse vaccinology approach to identify vaccine candidates.</title>
        <authorList>
            <person name="Palmieri N."/>
            <person name="Shrestha A."/>
            <person name="Ruttkowski B."/>
            <person name="Beck T."/>
            <person name="Vogl C."/>
            <person name="Tomley F."/>
            <person name="Blake D.P."/>
            <person name="Joachim A."/>
        </authorList>
    </citation>
    <scope>NUCLEOTIDE SEQUENCE [LARGE SCALE GENOMIC DNA]</scope>
    <source>
        <strain evidence="13 14">Wien I</strain>
    </source>
</reference>
<evidence type="ECO:0000313" key="14">
    <source>
        <dbReference type="Proteomes" id="UP000221165"/>
    </source>
</evidence>
<comment type="similarity">
    <text evidence="5">Belongs to the ubiquitin conjugation factor E4 family.</text>
</comment>
<evidence type="ECO:0000256" key="10">
    <source>
        <dbReference type="ARBA" id="ARBA00023242"/>
    </source>
</evidence>
<dbReference type="Proteomes" id="UP000221165">
    <property type="component" value="Unassembled WGS sequence"/>
</dbReference>
<keyword evidence="14" id="KW-1185">Reference proteome</keyword>
<comment type="pathway">
    <text evidence="4">Protein modification; protein ubiquitination.</text>
</comment>
<dbReference type="FunFam" id="3.30.40.10:FF:000055">
    <property type="entry name" value="Ubiquitin conjugation factor e4 a"/>
    <property type="match status" value="1"/>
</dbReference>
<dbReference type="PANTHER" id="PTHR13931:SF2">
    <property type="entry name" value="UBIQUITIN CONJUGATION FACTOR E4 B"/>
    <property type="match status" value="1"/>
</dbReference>
<evidence type="ECO:0000256" key="6">
    <source>
        <dbReference type="ARBA" id="ARBA00012483"/>
    </source>
</evidence>
<dbReference type="GO" id="GO:0000209">
    <property type="term" value="P:protein polyubiquitination"/>
    <property type="evidence" value="ECO:0007669"/>
    <property type="project" value="TreeGrafter"/>
</dbReference>
<feature type="compositionally biased region" description="Basic and acidic residues" evidence="11">
    <location>
        <begin position="859"/>
        <end position="868"/>
    </location>
</feature>
<feature type="region of interest" description="Disordered" evidence="11">
    <location>
        <begin position="859"/>
        <end position="942"/>
    </location>
</feature>
<dbReference type="GO" id="GO:0006511">
    <property type="term" value="P:ubiquitin-dependent protein catabolic process"/>
    <property type="evidence" value="ECO:0007669"/>
    <property type="project" value="InterPro"/>
</dbReference>
<comment type="caution">
    <text evidence="13">The sequence shown here is derived from an EMBL/GenBank/DDBJ whole genome shotgun (WGS) entry which is preliminary data.</text>
</comment>
<feature type="region of interest" description="Disordered" evidence="11">
    <location>
        <begin position="587"/>
        <end position="674"/>
    </location>
</feature>
<evidence type="ECO:0000256" key="8">
    <source>
        <dbReference type="ARBA" id="ARBA00022679"/>
    </source>
</evidence>
<dbReference type="GO" id="GO:0034450">
    <property type="term" value="F:ubiquitin-ubiquitin ligase activity"/>
    <property type="evidence" value="ECO:0007669"/>
    <property type="project" value="InterPro"/>
</dbReference>
<sequence>MTDTNFSHSPGVGEDGGEGGGGSEISPAKEDHFLQLVLRVTVDSKMGAGTGAASHLQLHYLKSYAEELLREGKRLRLARSELETILIKRVQDAARDGDPNLFKFFSDSFHRANDEVYSKGLPASQRASAVQAVQRELVNYAVLLLSCPELFELGDPPPYKMLETQLTQFLEMGCPQSFFSRLIDGVLSQEGTDGGGEQCLSRWFGPVVSNLCDHLNLHSMTEYKSPAFNALKFLSSQKPTARLLAESQLLLPTFHRRFPATKPGFFYQENSLLGRLLSASLLDGPTLKKGEESLAMKYFASNHALTIQHLQTTVQTLRHDEQSLEDAFVQIVKNLCRGGYACRQRVLRWFAEVLSSNELRAKMGHVLRITQQQAAESLDPMHSMLLKVQGQTTYGFALNTFWAILGLVEPIRIDKLNDICYFYAMRSDQVSNQILGDLKKDAKLGNDASVAAIKPFCDLSNQAPLTSESKFPTEVFWLALKALRVLFNPCMGEFTRILHKFQTLHDEGISPVSPEYRFLVAEIMAWRTVVLHPRFCALYWHFLHLALSWLLRAVYCFNLDGSPNTQQESILAKQQNRFSTLVLHTCPPPLQQESQRKTRGSTSSLSSPSHRNSNRQGGERETSSPSSGAEATNPMTSPSSSSPSGSSSASSSSSPSSRNETKKTSSAQSEPVTVPPQFAALPSAFVEDIFTSIRRMLELQSVYLSVRSTQGFEQPPVACMDVELVASACIAVMMASDFFRNVHMRCDGACKTLYFMVVTEGLRGRLEDVPVVQDHLVRALTEVFIASERGSYYDRITFRIPIVDLFQKLLVIDEFKQALHTLGSTNPEKFINMIHLLLNDVSALVDQAMSALTEIRKRQLEGRDHDEEPSTNQQNAGGRTGSSGEGGEGAGAGGSGETAGGRGEDRRETSNESRADSSEEDEDDDDDTGASLEGNSQLRRETWSRLESTTRDLCSLGFNACSLFALYAKECGSVGVCLPLCIVMHACRRVYNKELKYSTSGSDDSRLLFRSSSRTPLSSTEGMCNIQCAVNNMEKYNFKPKNWLMKVLESYVYLLQADPEDGALLVGEILKDGRYFQKDTVNKAYRIAKREGLMNAKLLEKFQELVKMLAEGKDEEVEIDYDDFPAEYLDPIMADVMTDPVRLPTSNNVMDRKHIERHLMSEPSDPFNRMPLTKEELIPLPELRAEIAAFIASKKGK</sequence>
<dbReference type="EC" id="2.3.2.27" evidence="6"/>
<evidence type="ECO:0000259" key="12">
    <source>
        <dbReference type="PROSITE" id="PS51698"/>
    </source>
</evidence>
<feature type="compositionally biased region" description="Low complexity" evidence="11">
    <location>
        <begin position="601"/>
        <end position="611"/>
    </location>
</feature>
<protein>
    <recommendedName>
        <fullName evidence="6">RING-type E3 ubiquitin transferase</fullName>
        <ecNumber evidence="6">2.3.2.27</ecNumber>
    </recommendedName>
</protein>
<dbReference type="GO" id="GO:0005634">
    <property type="term" value="C:nucleus"/>
    <property type="evidence" value="ECO:0007669"/>
    <property type="project" value="UniProtKB-SubCell"/>
</dbReference>
<evidence type="ECO:0000256" key="7">
    <source>
        <dbReference type="ARBA" id="ARBA00022490"/>
    </source>
</evidence>
<dbReference type="SMART" id="SM00504">
    <property type="entry name" value="Ubox"/>
    <property type="match status" value="1"/>
</dbReference>
<proteinExistence type="inferred from homology"/>
<evidence type="ECO:0000256" key="2">
    <source>
        <dbReference type="ARBA" id="ARBA00004123"/>
    </source>
</evidence>
<comment type="subcellular location">
    <subcellularLocation>
        <location evidence="3">Cytoplasm</location>
    </subcellularLocation>
    <subcellularLocation>
        <location evidence="2">Nucleus</location>
    </subcellularLocation>
</comment>
<dbReference type="GeneID" id="94428078"/>
<name>A0A2C6L0A5_9APIC</name>
<evidence type="ECO:0000256" key="11">
    <source>
        <dbReference type="SAM" id="MobiDB-lite"/>
    </source>
</evidence>
<keyword evidence="9" id="KW-0833">Ubl conjugation pathway</keyword>
<dbReference type="SUPFAM" id="SSF57850">
    <property type="entry name" value="RING/U-box"/>
    <property type="match status" value="1"/>
</dbReference>
<dbReference type="GO" id="GO:0000151">
    <property type="term" value="C:ubiquitin ligase complex"/>
    <property type="evidence" value="ECO:0007669"/>
    <property type="project" value="InterPro"/>
</dbReference>
<dbReference type="RefSeq" id="XP_067923156.1">
    <property type="nucleotide sequence ID" value="XM_068064867.1"/>
</dbReference>
<dbReference type="Gene3D" id="3.30.40.10">
    <property type="entry name" value="Zinc/RING finger domain, C3HC4 (zinc finger)"/>
    <property type="match status" value="1"/>
</dbReference>
<dbReference type="AlphaFoldDB" id="A0A2C6L0A5"/>
<evidence type="ECO:0000256" key="3">
    <source>
        <dbReference type="ARBA" id="ARBA00004496"/>
    </source>
</evidence>
<dbReference type="InterPro" id="IPR019474">
    <property type="entry name" value="Ub_conjug_fac_E4_core"/>
</dbReference>
<dbReference type="InterPro" id="IPR003613">
    <property type="entry name" value="Ubox_domain"/>
</dbReference>
<dbReference type="PROSITE" id="PS51698">
    <property type="entry name" value="U_BOX"/>
    <property type="match status" value="1"/>
</dbReference>